<sequence length="207" mass="23137">MLKLFYSPGAISLAAHIALEETGAPYELIRVDFKSEEQRSSAYLAINPQGRVPALVTSRGILTETPAILVHIAQNFPEAKLLPPDPWDFARMLSVLSYVASTVHVDNAHLNRGYRWADDEESIREIRRKAPEVMAADLRLLEGKIGEPWVLGEHYSVADTHLFVMSWWAEPDGVSLADLPNLRAHLDRMQNRSAVQKAFAQEGLAAR</sequence>
<gene>
    <name evidence="4" type="ORF">K9B37_23720</name>
</gene>
<dbReference type="InterPro" id="IPR036249">
    <property type="entry name" value="Thioredoxin-like_sf"/>
</dbReference>
<name>A0ABS7VUL8_9HYPH</name>
<dbReference type="CDD" id="cd03057">
    <property type="entry name" value="GST_N_Beta"/>
    <property type="match status" value="1"/>
</dbReference>
<dbReference type="PANTHER" id="PTHR44051:SF8">
    <property type="entry name" value="GLUTATHIONE S-TRANSFERASE GSTA"/>
    <property type="match status" value="1"/>
</dbReference>
<evidence type="ECO:0000256" key="1">
    <source>
        <dbReference type="RuleBase" id="RU003494"/>
    </source>
</evidence>
<dbReference type="SUPFAM" id="SSF47616">
    <property type="entry name" value="GST C-terminal domain-like"/>
    <property type="match status" value="1"/>
</dbReference>
<dbReference type="PROSITE" id="PS50405">
    <property type="entry name" value="GST_CTER"/>
    <property type="match status" value="1"/>
</dbReference>
<dbReference type="InterPro" id="IPR040079">
    <property type="entry name" value="Glutathione_S-Trfase"/>
</dbReference>
<dbReference type="EMBL" id="JAIRBM010000030">
    <property type="protein sequence ID" value="MBZ6079266.1"/>
    <property type="molecule type" value="Genomic_DNA"/>
</dbReference>
<dbReference type="PROSITE" id="PS50404">
    <property type="entry name" value="GST_NTER"/>
    <property type="match status" value="1"/>
</dbReference>
<evidence type="ECO:0000259" key="3">
    <source>
        <dbReference type="PROSITE" id="PS50405"/>
    </source>
</evidence>
<comment type="caution">
    <text evidence="4">The sequence shown here is derived from an EMBL/GenBank/DDBJ whole genome shotgun (WGS) entry which is preliminary data.</text>
</comment>
<dbReference type="Gene3D" id="3.40.30.10">
    <property type="entry name" value="Glutaredoxin"/>
    <property type="match status" value="1"/>
</dbReference>
<dbReference type="InterPro" id="IPR036282">
    <property type="entry name" value="Glutathione-S-Trfase_C_sf"/>
</dbReference>
<dbReference type="RefSeq" id="WP_224316174.1">
    <property type="nucleotide sequence ID" value="NZ_JAIRBM010000030.1"/>
</dbReference>
<dbReference type="Proteomes" id="UP000704176">
    <property type="component" value="Unassembled WGS sequence"/>
</dbReference>
<proteinExistence type="inferred from homology"/>
<dbReference type="Gene3D" id="1.20.1050.10">
    <property type="match status" value="1"/>
</dbReference>
<dbReference type="CDD" id="cd03188">
    <property type="entry name" value="GST_C_Beta"/>
    <property type="match status" value="1"/>
</dbReference>
<reference evidence="4 5" key="1">
    <citation type="submission" date="2021-09" db="EMBL/GenBank/DDBJ databases">
        <title>The complete genome sequence of a new microorganism.</title>
        <authorList>
            <person name="Zi Z."/>
        </authorList>
    </citation>
    <scope>NUCLEOTIDE SEQUENCE [LARGE SCALE GENOMIC DNA]</scope>
    <source>
        <strain evidence="4 5">WGZ8</strain>
    </source>
</reference>
<comment type="similarity">
    <text evidence="1">Belongs to the GST superfamily.</text>
</comment>
<dbReference type="InterPro" id="IPR010987">
    <property type="entry name" value="Glutathione-S-Trfase_C-like"/>
</dbReference>
<dbReference type="PANTHER" id="PTHR44051">
    <property type="entry name" value="GLUTATHIONE S-TRANSFERASE-RELATED"/>
    <property type="match status" value="1"/>
</dbReference>
<feature type="domain" description="GST N-terminal" evidence="2">
    <location>
        <begin position="1"/>
        <end position="80"/>
    </location>
</feature>
<dbReference type="Pfam" id="PF02798">
    <property type="entry name" value="GST_N"/>
    <property type="match status" value="1"/>
</dbReference>
<evidence type="ECO:0000259" key="2">
    <source>
        <dbReference type="PROSITE" id="PS50404"/>
    </source>
</evidence>
<dbReference type="InterPro" id="IPR004046">
    <property type="entry name" value="GST_C"/>
</dbReference>
<evidence type="ECO:0000313" key="5">
    <source>
        <dbReference type="Proteomes" id="UP000704176"/>
    </source>
</evidence>
<dbReference type="SFLD" id="SFLDG00358">
    <property type="entry name" value="Main_(cytGST)"/>
    <property type="match status" value="1"/>
</dbReference>
<dbReference type="SUPFAM" id="SSF52833">
    <property type="entry name" value="Thioredoxin-like"/>
    <property type="match status" value="1"/>
</dbReference>
<evidence type="ECO:0000313" key="4">
    <source>
        <dbReference type="EMBL" id="MBZ6079266.1"/>
    </source>
</evidence>
<dbReference type="SFLD" id="SFLDG01150">
    <property type="entry name" value="Main.1:_Beta-like"/>
    <property type="match status" value="1"/>
</dbReference>
<protein>
    <submittedName>
        <fullName evidence="4">Glutathione S-transferase family protein</fullName>
    </submittedName>
</protein>
<keyword evidence="5" id="KW-1185">Reference proteome</keyword>
<dbReference type="SFLD" id="SFLDS00019">
    <property type="entry name" value="Glutathione_Transferase_(cytos"/>
    <property type="match status" value="1"/>
</dbReference>
<accession>A0ABS7VUL8</accession>
<dbReference type="InterPro" id="IPR004045">
    <property type="entry name" value="Glutathione_S-Trfase_N"/>
</dbReference>
<dbReference type="Pfam" id="PF00043">
    <property type="entry name" value="GST_C"/>
    <property type="match status" value="1"/>
</dbReference>
<organism evidence="4 5">
    <name type="scientific">Microvirga puerhi</name>
    <dbReference type="NCBI Taxonomy" id="2876078"/>
    <lineage>
        <taxon>Bacteria</taxon>
        <taxon>Pseudomonadati</taxon>
        <taxon>Pseudomonadota</taxon>
        <taxon>Alphaproteobacteria</taxon>
        <taxon>Hyphomicrobiales</taxon>
        <taxon>Methylobacteriaceae</taxon>
        <taxon>Microvirga</taxon>
    </lineage>
</organism>
<feature type="domain" description="GST C-terminal" evidence="3">
    <location>
        <begin position="85"/>
        <end position="207"/>
    </location>
</feature>